<evidence type="ECO:0000313" key="2">
    <source>
        <dbReference type="Proteomes" id="UP000594759"/>
    </source>
</evidence>
<dbReference type="InterPro" id="IPR015018">
    <property type="entry name" value="DUF1905"/>
</dbReference>
<dbReference type="Proteomes" id="UP000594759">
    <property type="component" value="Chromosome"/>
</dbReference>
<proteinExistence type="predicted"/>
<gene>
    <name evidence="1" type="ORF">IZT61_02325</name>
</gene>
<dbReference type="SUPFAM" id="SSF141694">
    <property type="entry name" value="AF2212/PG0164-like"/>
    <property type="match status" value="1"/>
</dbReference>
<organism evidence="1 2">
    <name type="scientific">Pedobacter endophyticus</name>
    <dbReference type="NCBI Taxonomy" id="2789740"/>
    <lineage>
        <taxon>Bacteria</taxon>
        <taxon>Pseudomonadati</taxon>
        <taxon>Bacteroidota</taxon>
        <taxon>Sphingobacteriia</taxon>
        <taxon>Sphingobacteriales</taxon>
        <taxon>Sphingobacteriaceae</taxon>
        <taxon>Pedobacter</taxon>
    </lineage>
</organism>
<dbReference type="Pfam" id="PF13376">
    <property type="entry name" value="OmdA"/>
    <property type="match status" value="1"/>
</dbReference>
<dbReference type="InterPro" id="IPR037079">
    <property type="entry name" value="AF2212/PG0164-like_sf"/>
</dbReference>
<accession>A0A7S9L3F8</accession>
<reference evidence="1 2" key="1">
    <citation type="submission" date="2020-11" db="EMBL/GenBank/DDBJ databases">
        <title>Pedobacter endophytica, an endophytic bacteria isolated form Carex pumila.</title>
        <authorList>
            <person name="Peng Y."/>
            <person name="Jiang L."/>
            <person name="Lee J."/>
        </authorList>
    </citation>
    <scope>NUCLEOTIDE SEQUENCE [LARGE SCALE GENOMIC DNA]</scope>
    <source>
        <strain evidence="1 2">JBR3-12</strain>
    </source>
</reference>
<evidence type="ECO:0000313" key="1">
    <source>
        <dbReference type="EMBL" id="QPH41754.1"/>
    </source>
</evidence>
<keyword evidence="2" id="KW-1185">Reference proteome</keyword>
<dbReference type="Gene3D" id="2.40.30.100">
    <property type="entry name" value="AF2212/PG0164-like"/>
    <property type="match status" value="1"/>
</dbReference>
<name>A0A7S9L3F8_9SPHI</name>
<dbReference type="AlphaFoldDB" id="A0A7S9L3F8"/>
<dbReference type="KEGG" id="pex:IZT61_02325"/>
<dbReference type="EMBL" id="CP064939">
    <property type="protein sequence ID" value="QPH41754.1"/>
    <property type="molecule type" value="Genomic_DNA"/>
</dbReference>
<dbReference type="Pfam" id="PF08922">
    <property type="entry name" value="DUF1905"/>
    <property type="match status" value="1"/>
</dbReference>
<sequence length="171" mass="19462">MVIHLTAEIEKFEKMGEKTGWSYVFIPAALADAIKPGCKTSFRVKGKIDEVTIDGMATIPMGEGDFIIALKAQLRKKLKKEAGAKVEVWLEEDKGFKLEIPDDLALCFADDEKLMSQFLKQPKSHQNYFIRWINEAKTEATRTKRLVMTVNAMEKQLDFGAMIKEGKEFRV</sequence>
<protein>
    <submittedName>
        <fullName evidence="1">DUF1905 domain-containing protein</fullName>
    </submittedName>
</protein>